<protein>
    <submittedName>
        <fullName evidence="2">Uncharacterized protein</fullName>
    </submittedName>
</protein>
<sequence>MILILSNSRAHEYLATIQFIQDEMMASRKELAEEKGKDPELQDAKKIQTLEHEIELLEIGVDRYQSKVNLLK</sequence>
<keyword evidence="3" id="KW-1185">Reference proteome</keyword>
<dbReference type="InParanoid" id="M7XJ47"/>
<gene>
    <name evidence="2" type="ORF">C943_03270</name>
</gene>
<accession>M7XJ47</accession>
<evidence type="ECO:0000313" key="3">
    <source>
        <dbReference type="Proteomes" id="UP000010953"/>
    </source>
</evidence>
<organism evidence="2 3">
    <name type="scientific">Mariniradius saccharolyticus AK6</name>
    <dbReference type="NCBI Taxonomy" id="1239962"/>
    <lineage>
        <taxon>Bacteria</taxon>
        <taxon>Pseudomonadati</taxon>
        <taxon>Bacteroidota</taxon>
        <taxon>Cytophagia</taxon>
        <taxon>Cytophagales</taxon>
        <taxon>Cyclobacteriaceae</taxon>
        <taxon>Mariniradius</taxon>
    </lineage>
</organism>
<dbReference type="AlphaFoldDB" id="M7XJ47"/>
<name>M7XJ47_9BACT</name>
<proteinExistence type="predicted"/>
<feature type="coiled-coil region" evidence="1">
    <location>
        <begin position="17"/>
        <end position="67"/>
    </location>
</feature>
<evidence type="ECO:0000313" key="2">
    <source>
        <dbReference type="EMBL" id="EMS34583.1"/>
    </source>
</evidence>
<dbReference type="RefSeq" id="WP_008624080.1">
    <property type="nucleotide sequence ID" value="NZ_AMZY02000005.1"/>
</dbReference>
<reference evidence="2" key="1">
    <citation type="submission" date="2013-01" db="EMBL/GenBank/DDBJ databases">
        <title>Genome assembly of Mariniradius saccharolyticus AK6.</title>
        <authorList>
            <person name="Vaidya B."/>
            <person name="Khatri I."/>
            <person name="Tanuku N.R.S."/>
            <person name="Subramanian S."/>
            <person name="Pinnaka A."/>
        </authorList>
    </citation>
    <scope>NUCLEOTIDE SEQUENCE [LARGE SCALE GENOMIC DNA]</scope>
    <source>
        <strain evidence="2">AK6</strain>
    </source>
</reference>
<dbReference type="Proteomes" id="UP000010953">
    <property type="component" value="Unassembled WGS sequence"/>
</dbReference>
<dbReference type="EMBL" id="AMZY02000005">
    <property type="protein sequence ID" value="EMS34583.1"/>
    <property type="molecule type" value="Genomic_DNA"/>
</dbReference>
<dbReference type="STRING" id="1239962.C943_03270"/>
<keyword evidence="1" id="KW-0175">Coiled coil</keyword>
<comment type="caution">
    <text evidence="2">The sequence shown here is derived from an EMBL/GenBank/DDBJ whole genome shotgun (WGS) entry which is preliminary data.</text>
</comment>
<evidence type="ECO:0000256" key="1">
    <source>
        <dbReference type="SAM" id="Coils"/>
    </source>
</evidence>